<gene>
    <name evidence="2" type="ORF">PECAL_5P13020</name>
</gene>
<feature type="domain" description="F-box" evidence="1">
    <location>
        <begin position="4"/>
        <end position="46"/>
    </location>
</feature>
<dbReference type="Proteomes" id="UP000789595">
    <property type="component" value="Unassembled WGS sequence"/>
</dbReference>
<dbReference type="OrthoDB" id="45365at2759"/>
<dbReference type="PANTHER" id="PTHR24414:SF40">
    <property type="entry name" value="F-BOX_KELCH-REPEAT PROTEIN SKIP30"/>
    <property type="match status" value="1"/>
</dbReference>
<sequence>MLRITDLPNDCLLACLARCPYADLRNAVPSTCKQLRDAVASSAFRKTREASGWVEWGVFATARGASTDACFLITESGTRRTAPRPPYQSGYYVERPQNEVIVMSGLEPMRARAYNPSENTWRDIAPLVRMYGGRNYDSLDYQASLGCVGGHLVVLGGGIDESREPLMRRMDAYDPAEDTWSRLPDVPFTSDMNGLVEVGGKLYCFGGYQGHQGPGSQHEDARRTFVYDPATRAWTDGPRLPHEPLVNEYGLKYISAFERSKRLCIMGTFSLNDGPFSPSLFLAFVWDPTRETWDAFPTPPVVPEYRSVSQVDGHVVAYGYDSAGEHIFVLRPGSRNWAEWDIPAVVDNAIPLPHFHAVRIG</sequence>
<proteinExistence type="predicted"/>
<organism evidence="2 3">
    <name type="scientific">Pelagomonas calceolata</name>
    <dbReference type="NCBI Taxonomy" id="35677"/>
    <lineage>
        <taxon>Eukaryota</taxon>
        <taxon>Sar</taxon>
        <taxon>Stramenopiles</taxon>
        <taxon>Ochrophyta</taxon>
        <taxon>Pelagophyceae</taxon>
        <taxon>Pelagomonadales</taxon>
        <taxon>Pelagomonadaceae</taxon>
        <taxon>Pelagomonas</taxon>
    </lineage>
</organism>
<evidence type="ECO:0000313" key="3">
    <source>
        <dbReference type="Proteomes" id="UP000789595"/>
    </source>
</evidence>
<dbReference type="InterPro" id="IPR050354">
    <property type="entry name" value="F-box/kelch-repeat_ARATH"/>
</dbReference>
<evidence type="ECO:0000259" key="1">
    <source>
        <dbReference type="Pfam" id="PF00646"/>
    </source>
</evidence>
<dbReference type="InterPro" id="IPR036047">
    <property type="entry name" value="F-box-like_dom_sf"/>
</dbReference>
<dbReference type="EMBL" id="CAKKNE010000005">
    <property type="protein sequence ID" value="CAH0376696.1"/>
    <property type="molecule type" value="Genomic_DNA"/>
</dbReference>
<dbReference type="InterPro" id="IPR001810">
    <property type="entry name" value="F-box_dom"/>
</dbReference>
<dbReference type="Pfam" id="PF01344">
    <property type="entry name" value="Kelch_1"/>
    <property type="match status" value="2"/>
</dbReference>
<dbReference type="InterPro" id="IPR006652">
    <property type="entry name" value="Kelch_1"/>
</dbReference>
<dbReference type="Gene3D" id="2.120.10.80">
    <property type="entry name" value="Kelch-type beta propeller"/>
    <property type="match status" value="1"/>
</dbReference>
<dbReference type="Pfam" id="PF00646">
    <property type="entry name" value="F-box"/>
    <property type="match status" value="1"/>
</dbReference>
<reference evidence="2" key="1">
    <citation type="submission" date="2021-11" db="EMBL/GenBank/DDBJ databases">
        <authorList>
            <consortium name="Genoscope - CEA"/>
            <person name="William W."/>
        </authorList>
    </citation>
    <scope>NUCLEOTIDE SEQUENCE</scope>
</reference>
<dbReference type="SUPFAM" id="SSF81383">
    <property type="entry name" value="F-box domain"/>
    <property type="match status" value="1"/>
</dbReference>
<evidence type="ECO:0000313" key="2">
    <source>
        <dbReference type="EMBL" id="CAH0376696.1"/>
    </source>
</evidence>
<keyword evidence="3" id="KW-1185">Reference proteome</keyword>
<protein>
    <recommendedName>
        <fullName evidence="1">F-box domain-containing protein</fullName>
    </recommendedName>
</protein>
<accession>A0A8J2SX29</accession>
<dbReference type="AlphaFoldDB" id="A0A8J2SX29"/>
<comment type="caution">
    <text evidence="2">The sequence shown here is derived from an EMBL/GenBank/DDBJ whole genome shotgun (WGS) entry which is preliminary data.</text>
</comment>
<dbReference type="SUPFAM" id="SSF117281">
    <property type="entry name" value="Kelch motif"/>
    <property type="match status" value="1"/>
</dbReference>
<dbReference type="PANTHER" id="PTHR24414">
    <property type="entry name" value="F-BOX/KELCH-REPEAT PROTEIN SKIP4"/>
    <property type="match status" value="1"/>
</dbReference>
<dbReference type="InterPro" id="IPR015915">
    <property type="entry name" value="Kelch-typ_b-propeller"/>
</dbReference>
<name>A0A8J2SX29_9STRA</name>